<dbReference type="RefSeq" id="WP_119013454.1">
    <property type="nucleotide sequence ID" value="NZ_QXNC01000017.1"/>
</dbReference>
<dbReference type="EMBL" id="SLXH01000020">
    <property type="protein sequence ID" value="TCP16161.1"/>
    <property type="molecule type" value="Genomic_DNA"/>
</dbReference>
<dbReference type="Pfam" id="PF13356">
    <property type="entry name" value="Arm-DNA-bind_3"/>
    <property type="match status" value="1"/>
</dbReference>
<feature type="domain" description="Integrase DNA-binding" evidence="3">
    <location>
        <begin position="2"/>
        <end position="82"/>
    </location>
</feature>
<accession>A0A4R2N5T7</accession>
<sequence>MLTDTACKKTTCPPEKKRERLADSGGLYLEISPSGFKRWFWKYRKDGKEGRMALGSYPEVGLAAARDAANTVKAGGFDPVQESRVGQRKAAANLGEGLELVAREGYAKRSPGWSSYHQIRESGVATPSYMATA</sequence>
<gene>
    <name evidence="4" type="ORF">EV674_12028</name>
</gene>
<name>A0A4R2N5T7_9BURK</name>
<dbReference type="GO" id="GO:0015074">
    <property type="term" value="P:DNA integration"/>
    <property type="evidence" value="ECO:0007669"/>
    <property type="project" value="UniProtKB-KW"/>
</dbReference>
<dbReference type="PANTHER" id="PTHR30629:SF2">
    <property type="entry name" value="PROPHAGE INTEGRASE INTS-RELATED"/>
    <property type="match status" value="1"/>
</dbReference>
<evidence type="ECO:0000256" key="2">
    <source>
        <dbReference type="ARBA" id="ARBA00022908"/>
    </source>
</evidence>
<comment type="similarity">
    <text evidence="1">Belongs to the 'phage' integrase family.</text>
</comment>
<dbReference type="AlphaFoldDB" id="A0A4R2N5T7"/>
<reference evidence="4 5" key="1">
    <citation type="submission" date="2019-03" db="EMBL/GenBank/DDBJ databases">
        <title>Genomic Encyclopedia of Type Strains, Phase IV (KMG-IV): sequencing the most valuable type-strain genomes for metagenomic binning, comparative biology and taxonomic classification.</title>
        <authorList>
            <person name="Goeker M."/>
        </authorList>
    </citation>
    <scope>NUCLEOTIDE SEQUENCE [LARGE SCALE GENOMIC DNA]</scope>
    <source>
        <strain evidence="4 5">DSM 1837</strain>
    </source>
</reference>
<evidence type="ECO:0000256" key="1">
    <source>
        <dbReference type="ARBA" id="ARBA00008857"/>
    </source>
</evidence>
<dbReference type="OrthoDB" id="9775880at2"/>
<dbReference type="Proteomes" id="UP000295182">
    <property type="component" value="Unassembled WGS sequence"/>
</dbReference>
<protein>
    <submittedName>
        <fullName evidence="4">Uncharacterized protein DUF4102</fullName>
    </submittedName>
</protein>
<comment type="caution">
    <text evidence="4">The sequence shown here is derived from an EMBL/GenBank/DDBJ whole genome shotgun (WGS) entry which is preliminary data.</text>
</comment>
<dbReference type="PANTHER" id="PTHR30629">
    <property type="entry name" value="PROPHAGE INTEGRASE"/>
    <property type="match status" value="1"/>
</dbReference>
<dbReference type="InterPro" id="IPR025166">
    <property type="entry name" value="Integrase_DNA_bind_dom"/>
</dbReference>
<organism evidence="4 5">
    <name type="scientific">Simplicispira metamorpha</name>
    <dbReference type="NCBI Taxonomy" id="80881"/>
    <lineage>
        <taxon>Bacteria</taxon>
        <taxon>Pseudomonadati</taxon>
        <taxon>Pseudomonadota</taxon>
        <taxon>Betaproteobacteria</taxon>
        <taxon>Burkholderiales</taxon>
        <taxon>Comamonadaceae</taxon>
        <taxon>Simplicispira</taxon>
    </lineage>
</organism>
<dbReference type="InterPro" id="IPR038488">
    <property type="entry name" value="Integrase_DNA-bd_sf"/>
</dbReference>
<keyword evidence="2" id="KW-0229">DNA integration</keyword>
<dbReference type="InterPro" id="IPR050808">
    <property type="entry name" value="Phage_Integrase"/>
</dbReference>
<evidence type="ECO:0000313" key="4">
    <source>
        <dbReference type="EMBL" id="TCP16161.1"/>
    </source>
</evidence>
<dbReference type="Gene3D" id="3.30.160.390">
    <property type="entry name" value="Integrase, DNA-binding domain"/>
    <property type="match status" value="1"/>
</dbReference>
<keyword evidence="5" id="KW-1185">Reference proteome</keyword>
<proteinExistence type="inferred from homology"/>
<evidence type="ECO:0000259" key="3">
    <source>
        <dbReference type="Pfam" id="PF13356"/>
    </source>
</evidence>
<evidence type="ECO:0000313" key="5">
    <source>
        <dbReference type="Proteomes" id="UP000295182"/>
    </source>
</evidence>